<dbReference type="InterPro" id="IPR035901">
    <property type="entry name" value="GIY-YIG_endonuc_sf"/>
</dbReference>
<organism evidence="8">
    <name type="scientific">Pseudogymnoascus destructans</name>
    <dbReference type="NCBI Taxonomy" id="655981"/>
    <lineage>
        <taxon>Eukaryota</taxon>
        <taxon>Fungi</taxon>
        <taxon>Dikarya</taxon>
        <taxon>Ascomycota</taxon>
        <taxon>Pezizomycotina</taxon>
        <taxon>Leotiomycetes</taxon>
        <taxon>Thelebolales</taxon>
        <taxon>Thelebolaceae</taxon>
        <taxon>Pseudogymnoascus</taxon>
    </lineage>
</organism>
<evidence type="ECO:0000256" key="3">
    <source>
        <dbReference type="ARBA" id="ARBA00022989"/>
    </source>
</evidence>
<evidence type="ECO:0000256" key="4">
    <source>
        <dbReference type="ARBA" id="ARBA00023136"/>
    </source>
</evidence>
<feature type="transmembrane region" description="Helical" evidence="5">
    <location>
        <begin position="664"/>
        <end position="685"/>
    </location>
</feature>
<feature type="domain" description="Cytochrome oxidase subunit I profile" evidence="7">
    <location>
        <begin position="1"/>
        <end position="64"/>
    </location>
</feature>
<feature type="transmembrane region" description="Helical" evidence="5">
    <location>
        <begin position="397"/>
        <end position="415"/>
    </location>
</feature>
<feature type="transmembrane region" description="Helical" evidence="5">
    <location>
        <begin position="629"/>
        <end position="652"/>
    </location>
</feature>
<dbReference type="EMBL" id="KY318514">
    <property type="protein sequence ID" value="APY18125.1"/>
    <property type="molecule type" value="Genomic_DNA"/>
</dbReference>
<evidence type="ECO:0000313" key="8">
    <source>
        <dbReference type="EMBL" id="APY18125.1"/>
    </source>
</evidence>
<dbReference type="VEuPathDB" id="FungiDB:GMDG_08858"/>
<dbReference type="PROSITE" id="PS50164">
    <property type="entry name" value="GIY_YIG"/>
    <property type="match status" value="1"/>
</dbReference>
<reference evidence="8" key="1">
    <citation type="submission" date="2016-12" db="EMBL/GenBank/DDBJ databases">
        <title>The Complete Mitochondrial Genome Sequence of the White-Nose Syndrome Fungus, Pseudogymnoascus destructans.</title>
        <authorList>
            <person name="Forsythe A.E."/>
            <person name="Xu J."/>
        </authorList>
    </citation>
    <scope>NUCLEOTIDE SEQUENCE</scope>
    <source>
        <strain evidence="8">20631-21</strain>
    </source>
</reference>
<dbReference type="Gene3D" id="3.40.1440.10">
    <property type="entry name" value="GIY-YIG endonuclease"/>
    <property type="match status" value="1"/>
</dbReference>
<geneLocation type="mitochondrion" evidence="8"/>
<dbReference type="SMART" id="SM00465">
    <property type="entry name" value="GIYc"/>
    <property type="match status" value="1"/>
</dbReference>
<dbReference type="InterPro" id="IPR036927">
    <property type="entry name" value="Cyt_c_oxase-like_su1_sf"/>
</dbReference>
<dbReference type="AlphaFoldDB" id="A0A1P8SC09"/>
<accession>A0A1P8SC09</accession>
<evidence type="ECO:0000259" key="7">
    <source>
        <dbReference type="PROSITE" id="PS50855"/>
    </source>
</evidence>
<dbReference type="PROSITE" id="PS00077">
    <property type="entry name" value="COX1_CUB"/>
    <property type="match status" value="1"/>
</dbReference>
<dbReference type="InterPro" id="IPR023615">
    <property type="entry name" value="Cyt_c_Oxase_su1_BS"/>
</dbReference>
<dbReference type="RefSeq" id="YP_009348219.1">
    <property type="nucleotide sequence ID" value="NC_033907.1"/>
</dbReference>
<comment type="subcellular location">
    <subcellularLocation>
        <location evidence="1">Membrane</location>
        <topology evidence="1">Multi-pass membrane protein</topology>
    </subcellularLocation>
</comment>
<dbReference type="Pfam" id="PF01541">
    <property type="entry name" value="GIY-YIG"/>
    <property type="match status" value="1"/>
</dbReference>
<dbReference type="PANTHER" id="PTHR10422:SF18">
    <property type="entry name" value="CYTOCHROME C OXIDASE SUBUNIT 1"/>
    <property type="match status" value="1"/>
</dbReference>
<evidence type="ECO:0000256" key="5">
    <source>
        <dbReference type="SAM" id="Phobius"/>
    </source>
</evidence>
<gene>
    <name evidence="8" type="primary">cox1</name>
</gene>
<feature type="transmembrane region" description="Helical" evidence="5">
    <location>
        <begin position="508"/>
        <end position="537"/>
    </location>
</feature>
<dbReference type="GO" id="GO:0045277">
    <property type="term" value="C:respiratory chain complex IV"/>
    <property type="evidence" value="ECO:0007669"/>
    <property type="project" value="InterPro"/>
</dbReference>
<name>A0A1P8SC09_9PEZI</name>
<dbReference type="PROSITE" id="PS50855">
    <property type="entry name" value="COX1"/>
    <property type="match status" value="2"/>
</dbReference>
<dbReference type="Pfam" id="PF07453">
    <property type="entry name" value="NUMOD1"/>
    <property type="match status" value="1"/>
</dbReference>
<dbReference type="GO" id="GO:0006123">
    <property type="term" value="P:mitochondrial electron transport, cytochrome c to oxygen"/>
    <property type="evidence" value="ECO:0007669"/>
    <property type="project" value="TreeGrafter"/>
</dbReference>
<dbReference type="PANTHER" id="PTHR10422">
    <property type="entry name" value="CYTOCHROME C OXIDASE SUBUNIT 1"/>
    <property type="match status" value="1"/>
</dbReference>
<feature type="domain" description="GIY-YIG" evidence="6">
    <location>
        <begin position="138"/>
        <end position="226"/>
    </location>
</feature>
<dbReference type="InterPro" id="IPR000305">
    <property type="entry name" value="GIY-YIG_endonuc"/>
</dbReference>
<evidence type="ECO:0000256" key="1">
    <source>
        <dbReference type="ARBA" id="ARBA00004141"/>
    </source>
</evidence>
<evidence type="ECO:0000259" key="6">
    <source>
        <dbReference type="PROSITE" id="PS50164"/>
    </source>
</evidence>
<keyword evidence="4 5" id="KW-0472">Membrane</keyword>
<dbReference type="GO" id="GO:0005739">
    <property type="term" value="C:mitochondrion"/>
    <property type="evidence" value="ECO:0007669"/>
    <property type="project" value="UniProtKB-ARBA"/>
</dbReference>
<feature type="transmembrane region" description="Helical" evidence="5">
    <location>
        <begin position="734"/>
        <end position="753"/>
    </location>
</feature>
<feature type="domain" description="Cytochrome oxidase subunit I profile" evidence="7">
    <location>
        <begin position="397"/>
        <end position="854"/>
    </location>
</feature>
<feature type="transmembrane region" description="Helical" evidence="5">
    <location>
        <begin position="773"/>
        <end position="800"/>
    </location>
</feature>
<dbReference type="CDD" id="cd10445">
    <property type="entry name" value="GIY-YIG_bI1_like"/>
    <property type="match status" value="1"/>
</dbReference>
<dbReference type="GeneID" id="31078763"/>
<dbReference type="InterPro" id="IPR033944">
    <property type="entry name" value="Cyt_c_oxase_su1_dom"/>
</dbReference>
<sequence>MSSNAKDIGTLYLIFALFSGLLGTAFSVLIRLELSGPGVQYIADNQLYNSIITAHAILMIFFMVKNNANMLNEKLNLSPILLYHRYSTIKIAEDYDIKVGNDNNNKDNKDFKSKNKYVKILVEDPYNNRDIILKVTKKQKGVYVWETLDLKNIYVGHSINLYNRISSYFMPSILKTKAGRVLRYLNKHGFSNIRLTIYILDVESTLDQVVALEQEFIDTLNPNLNVDLVAASPGYHEPVSEEIRNKLRKERGTPIYIYDSKTLNLLYIFESKQHMYSSINIHHKTLNDCLDLGTLYLDHFFLSGDLLEIEYINQLTLEEIKTLVVNKRDLYKIKHPAAKAILAEFKYDASKNLEFYSLNSLANHLKGDRQVIRDYLKGIKSGYYRGKWRFTYQNLDIMPAMIGGFGNFLLPLLVGGPDMAFPRLNNISFWLLPPSLILFLFASGIENGAGTGWTLYPPLSGIQSHSGPSVDLAIFALHLSGISSLLGAINFITTILNMRSPGIRLHKLALFGWAVVVTAVLLLLSLPVLAGAITMVLTDRNFNTSFFEAAGGGDPILYQHLFWFFGHPEVYILIIPGFGVVSTTISASSNKSVFGYLGMVYAMMSIGVLGFVVWSHHMYTVGLDVDTRAYFTAATLIIAVPTGIKIFSWLATCYGGSLQLTPSMLFALGFVFMFTIGGLSGVVLANASLDIAFHDTYYVVAHFHYVLSMGAVFALFSAWYFWIPKILGLDYSQFLGKVHFWIMFIGVNVTFFPQHFLGLQGMPRRIGDYPDAFAGWNLISSFGSIISVVATWLFLYIIYIQLVEGKATSRYPWLTPQFYSDSLQTLLNRSYNSLEWALTSPPKPHAFVSLPLQSKISNPIHRYYSGISSGICFQMVSYNLFN</sequence>
<dbReference type="GO" id="GO:0004129">
    <property type="term" value="F:cytochrome-c oxidase activity"/>
    <property type="evidence" value="ECO:0007669"/>
    <property type="project" value="InterPro"/>
</dbReference>
<feature type="transmembrane region" description="Helical" evidence="5">
    <location>
        <begin position="593"/>
        <end position="617"/>
    </location>
</feature>
<keyword evidence="3 5" id="KW-1133">Transmembrane helix</keyword>
<keyword evidence="2 5" id="KW-0812">Transmembrane</keyword>
<dbReference type="GO" id="GO:0020037">
    <property type="term" value="F:heme binding"/>
    <property type="evidence" value="ECO:0007669"/>
    <property type="project" value="InterPro"/>
</dbReference>
<dbReference type="Pfam" id="PF00115">
    <property type="entry name" value="COX1"/>
    <property type="match status" value="2"/>
</dbReference>
<dbReference type="SUPFAM" id="SSF81442">
    <property type="entry name" value="Cytochrome c oxidase subunit I-like"/>
    <property type="match status" value="2"/>
</dbReference>
<dbReference type="CDD" id="cd01663">
    <property type="entry name" value="Cyt_c_Oxidase_I"/>
    <property type="match status" value="1"/>
</dbReference>
<keyword evidence="8" id="KW-0496">Mitochondrion</keyword>
<proteinExistence type="predicted"/>
<protein>
    <submittedName>
        <fullName evidence="8">Cytochrome c oxidase subunit 1</fullName>
    </submittedName>
</protein>
<dbReference type="InterPro" id="IPR010896">
    <property type="entry name" value="NUMOD1"/>
</dbReference>
<evidence type="ECO:0000256" key="2">
    <source>
        <dbReference type="ARBA" id="ARBA00022692"/>
    </source>
</evidence>
<dbReference type="Gene3D" id="1.20.210.10">
    <property type="entry name" value="Cytochrome c oxidase-like, subunit I domain"/>
    <property type="match status" value="2"/>
</dbReference>
<dbReference type="InterPro" id="IPR000883">
    <property type="entry name" value="Cyt_C_Oxase_1"/>
</dbReference>
<feature type="transmembrane region" description="Helical" evidence="5">
    <location>
        <begin position="697"/>
        <end position="722"/>
    </location>
</feature>
<feature type="transmembrane region" description="Helical" evidence="5">
    <location>
        <begin position="557"/>
        <end position="581"/>
    </location>
</feature>
<dbReference type="SMART" id="SM00497">
    <property type="entry name" value="IENR1"/>
    <property type="match status" value="2"/>
</dbReference>
<dbReference type="InterPro" id="IPR023616">
    <property type="entry name" value="Cyt_c_oxase-like_su1_dom"/>
</dbReference>
<feature type="transmembrane region" description="Helical" evidence="5">
    <location>
        <begin position="427"/>
        <end position="445"/>
    </location>
</feature>
<feature type="transmembrane region" description="Helical" evidence="5">
    <location>
        <begin position="46"/>
        <end position="64"/>
    </location>
</feature>
<feature type="transmembrane region" description="Helical" evidence="5">
    <location>
        <begin position="12"/>
        <end position="34"/>
    </location>
</feature>
<dbReference type="InterPro" id="IPR003647">
    <property type="entry name" value="Intron_nuc_1_rpt"/>
</dbReference>
<feature type="transmembrane region" description="Helical" evidence="5">
    <location>
        <begin position="472"/>
        <end position="496"/>
    </location>
</feature>
<dbReference type="GO" id="GO:0015990">
    <property type="term" value="P:electron transport coupled proton transport"/>
    <property type="evidence" value="ECO:0007669"/>
    <property type="project" value="TreeGrafter"/>
</dbReference>
<dbReference type="SUPFAM" id="SSF82771">
    <property type="entry name" value="GIY-YIG endonuclease"/>
    <property type="match status" value="1"/>
</dbReference>